<feature type="region of interest" description="Disordered" evidence="1">
    <location>
        <begin position="1"/>
        <end position="37"/>
    </location>
</feature>
<accession>A0A6J4N8L2</accession>
<dbReference type="EMBL" id="CADCTV010001086">
    <property type="protein sequence ID" value="CAA9378170.1"/>
    <property type="molecule type" value="Genomic_DNA"/>
</dbReference>
<gene>
    <name evidence="2" type="ORF">AVDCRST_MAG89-5171</name>
</gene>
<feature type="non-terminal residue" evidence="2">
    <location>
        <position position="1"/>
    </location>
</feature>
<reference evidence="2" key="1">
    <citation type="submission" date="2020-02" db="EMBL/GenBank/DDBJ databases">
        <authorList>
            <person name="Meier V. D."/>
        </authorList>
    </citation>
    <scope>NUCLEOTIDE SEQUENCE</scope>
    <source>
        <strain evidence="2">AVDCRST_MAG89</strain>
    </source>
</reference>
<dbReference type="AlphaFoldDB" id="A0A6J4N8L2"/>
<protein>
    <submittedName>
        <fullName evidence="2">Uncharacterized protein</fullName>
    </submittedName>
</protein>
<sequence>WWRGGRHSPGCAARAGRPARAPSPKPPPSSVPAQGCD</sequence>
<evidence type="ECO:0000256" key="1">
    <source>
        <dbReference type="SAM" id="MobiDB-lite"/>
    </source>
</evidence>
<name>A0A6J4N8L2_9BACT</name>
<evidence type="ECO:0000313" key="2">
    <source>
        <dbReference type="EMBL" id="CAA9378170.1"/>
    </source>
</evidence>
<feature type="compositionally biased region" description="Pro residues" evidence="1">
    <location>
        <begin position="21"/>
        <end position="30"/>
    </location>
</feature>
<organism evidence="2">
    <name type="scientific">uncultured Gemmatimonadota bacterium</name>
    <dbReference type="NCBI Taxonomy" id="203437"/>
    <lineage>
        <taxon>Bacteria</taxon>
        <taxon>Pseudomonadati</taxon>
        <taxon>Gemmatimonadota</taxon>
        <taxon>environmental samples</taxon>
    </lineage>
</organism>
<proteinExistence type="predicted"/>
<feature type="compositionally biased region" description="Low complexity" evidence="1">
    <location>
        <begin position="9"/>
        <end position="20"/>
    </location>
</feature>
<feature type="non-terminal residue" evidence="2">
    <location>
        <position position="37"/>
    </location>
</feature>